<dbReference type="EMBL" id="JAAALK010000290">
    <property type="protein sequence ID" value="KAG8047162.1"/>
    <property type="molecule type" value="Genomic_DNA"/>
</dbReference>
<evidence type="ECO:0000313" key="3">
    <source>
        <dbReference type="Proteomes" id="UP000729402"/>
    </source>
</evidence>
<comment type="caution">
    <text evidence="2">The sequence shown here is derived from an EMBL/GenBank/DDBJ whole genome shotgun (WGS) entry which is preliminary data.</text>
</comment>
<evidence type="ECO:0000313" key="2">
    <source>
        <dbReference type="EMBL" id="KAG8047162.1"/>
    </source>
</evidence>
<feature type="compositionally biased region" description="Low complexity" evidence="1">
    <location>
        <begin position="8"/>
        <end position="25"/>
    </location>
</feature>
<feature type="region of interest" description="Disordered" evidence="1">
    <location>
        <begin position="1"/>
        <end position="41"/>
    </location>
</feature>
<evidence type="ECO:0000256" key="1">
    <source>
        <dbReference type="SAM" id="MobiDB-lite"/>
    </source>
</evidence>
<dbReference type="AlphaFoldDB" id="A0A8J5UWW8"/>
<name>A0A8J5UWW8_ZIZPA</name>
<keyword evidence="3" id="KW-1185">Reference proteome</keyword>
<sequence>MAAAGRVSHPGLPSSSPGSSTTCRLRWSRRGRTSRRRASLEAASRLVMRPEPVLLIGCRTYDAMSEVNDDADHCYSVDLSAGATSSSAFSCAEKLLKNGSGSGGGGAKSDAKAVDWSANVTAGSGGCGNASAAKVTLLVTVLPQRCSAGLYVAEDTLDDEYI</sequence>
<reference evidence="2" key="2">
    <citation type="submission" date="2021-02" db="EMBL/GenBank/DDBJ databases">
        <authorList>
            <person name="Kimball J.A."/>
            <person name="Haas M.W."/>
            <person name="Macchietto M."/>
            <person name="Kono T."/>
            <person name="Duquette J."/>
            <person name="Shao M."/>
        </authorList>
    </citation>
    <scope>NUCLEOTIDE SEQUENCE</scope>
    <source>
        <tissue evidence="2">Fresh leaf tissue</tissue>
    </source>
</reference>
<organism evidence="2 3">
    <name type="scientific">Zizania palustris</name>
    <name type="common">Northern wild rice</name>
    <dbReference type="NCBI Taxonomy" id="103762"/>
    <lineage>
        <taxon>Eukaryota</taxon>
        <taxon>Viridiplantae</taxon>
        <taxon>Streptophyta</taxon>
        <taxon>Embryophyta</taxon>
        <taxon>Tracheophyta</taxon>
        <taxon>Spermatophyta</taxon>
        <taxon>Magnoliopsida</taxon>
        <taxon>Liliopsida</taxon>
        <taxon>Poales</taxon>
        <taxon>Poaceae</taxon>
        <taxon>BOP clade</taxon>
        <taxon>Oryzoideae</taxon>
        <taxon>Oryzeae</taxon>
        <taxon>Zizaniinae</taxon>
        <taxon>Zizania</taxon>
    </lineage>
</organism>
<proteinExistence type="predicted"/>
<dbReference type="Proteomes" id="UP000729402">
    <property type="component" value="Unassembled WGS sequence"/>
</dbReference>
<protein>
    <submittedName>
        <fullName evidence="2">Uncharacterized protein</fullName>
    </submittedName>
</protein>
<accession>A0A8J5UWW8</accession>
<reference evidence="2" key="1">
    <citation type="journal article" date="2021" name="bioRxiv">
        <title>Whole Genome Assembly and Annotation of Northern Wild Rice, Zizania palustris L., Supports a Whole Genome Duplication in the Zizania Genus.</title>
        <authorList>
            <person name="Haas M."/>
            <person name="Kono T."/>
            <person name="Macchietto M."/>
            <person name="Millas R."/>
            <person name="McGilp L."/>
            <person name="Shao M."/>
            <person name="Duquette J."/>
            <person name="Hirsch C.N."/>
            <person name="Kimball J."/>
        </authorList>
    </citation>
    <scope>NUCLEOTIDE SEQUENCE</scope>
    <source>
        <tissue evidence="2">Fresh leaf tissue</tissue>
    </source>
</reference>
<gene>
    <name evidence="2" type="ORF">GUJ93_ZPchr0008g11666</name>
</gene>
<feature type="compositionally biased region" description="Basic residues" evidence="1">
    <location>
        <begin position="26"/>
        <end position="37"/>
    </location>
</feature>